<dbReference type="PANTHER" id="PTHR11571:SF222">
    <property type="entry name" value="GLUTATHIONE TRANSFERASE"/>
    <property type="match status" value="1"/>
</dbReference>
<dbReference type="SFLD" id="SFLDG01205">
    <property type="entry name" value="AMPS.1"/>
    <property type="match status" value="1"/>
</dbReference>
<dbReference type="GO" id="GO:0004364">
    <property type="term" value="F:glutathione transferase activity"/>
    <property type="evidence" value="ECO:0007669"/>
    <property type="project" value="UniProtKB-EC"/>
</dbReference>
<feature type="domain" description="GST C-terminal" evidence="7">
    <location>
        <begin position="96"/>
        <end position="217"/>
    </location>
</feature>
<comment type="caution">
    <text evidence="8">The sequence shown here is derived from an EMBL/GenBank/DDBJ whole genome shotgun (WGS) entry which is preliminary data.</text>
</comment>
<dbReference type="SUPFAM" id="SSF47616">
    <property type="entry name" value="GST C-terminal domain-like"/>
    <property type="match status" value="1"/>
</dbReference>
<dbReference type="AlphaFoldDB" id="A0A835Z2Z1"/>
<dbReference type="GO" id="GO:0006749">
    <property type="term" value="P:glutathione metabolic process"/>
    <property type="evidence" value="ECO:0007669"/>
    <property type="project" value="TreeGrafter"/>
</dbReference>
<evidence type="ECO:0000256" key="5">
    <source>
        <dbReference type="ARBA" id="ARBA00047960"/>
    </source>
</evidence>
<dbReference type="InterPro" id="IPR004046">
    <property type="entry name" value="GST_C"/>
</dbReference>
<dbReference type="InterPro" id="IPR036249">
    <property type="entry name" value="Thioredoxin-like_sf"/>
</dbReference>
<dbReference type="Gene3D" id="1.20.1050.130">
    <property type="match status" value="1"/>
</dbReference>
<organism evidence="8 9">
    <name type="scientific">Tribonema minus</name>
    <dbReference type="NCBI Taxonomy" id="303371"/>
    <lineage>
        <taxon>Eukaryota</taxon>
        <taxon>Sar</taxon>
        <taxon>Stramenopiles</taxon>
        <taxon>Ochrophyta</taxon>
        <taxon>PX clade</taxon>
        <taxon>Xanthophyceae</taxon>
        <taxon>Tribonematales</taxon>
        <taxon>Tribonemataceae</taxon>
        <taxon>Tribonema</taxon>
    </lineage>
</organism>
<protein>
    <recommendedName>
        <fullName evidence="3">glutathione transferase</fullName>
        <ecNumber evidence="3">2.5.1.18</ecNumber>
    </recommendedName>
</protein>
<evidence type="ECO:0000256" key="4">
    <source>
        <dbReference type="ARBA" id="ARBA00022679"/>
    </source>
</evidence>
<dbReference type="EC" id="2.5.1.18" evidence="3"/>
<comment type="catalytic activity">
    <reaction evidence="5">
        <text>RX + glutathione = an S-substituted glutathione + a halide anion + H(+)</text>
        <dbReference type="Rhea" id="RHEA:16437"/>
        <dbReference type="ChEBI" id="CHEBI:15378"/>
        <dbReference type="ChEBI" id="CHEBI:16042"/>
        <dbReference type="ChEBI" id="CHEBI:17792"/>
        <dbReference type="ChEBI" id="CHEBI:57925"/>
        <dbReference type="ChEBI" id="CHEBI:90779"/>
        <dbReference type="EC" id="2.5.1.18"/>
    </reaction>
</comment>
<reference evidence="8" key="1">
    <citation type="submission" date="2021-02" db="EMBL/GenBank/DDBJ databases">
        <title>First Annotated Genome of the Yellow-green Alga Tribonema minus.</title>
        <authorList>
            <person name="Mahan K.M."/>
        </authorList>
    </citation>
    <scope>NUCLEOTIDE SEQUENCE</scope>
    <source>
        <strain evidence="8">UTEX B ZZ1240</strain>
    </source>
</reference>
<keyword evidence="4 8" id="KW-0808">Transferase</keyword>
<dbReference type="PROSITE" id="PS50405">
    <property type="entry name" value="GST_CTER"/>
    <property type="match status" value="1"/>
</dbReference>
<dbReference type="Proteomes" id="UP000664859">
    <property type="component" value="Unassembled WGS sequence"/>
</dbReference>
<dbReference type="PROSITE" id="PS50404">
    <property type="entry name" value="GST_NTER"/>
    <property type="match status" value="1"/>
</dbReference>
<dbReference type="InterPro" id="IPR010987">
    <property type="entry name" value="Glutathione-S-Trfase_C-like"/>
</dbReference>
<keyword evidence="9" id="KW-1185">Reference proteome</keyword>
<comment type="similarity">
    <text evidence="2">Belongs to the GST superfamily. Mu family.</text>
</comment>
<dbReference type="Pfam" id="PF02798">
    <property type="entry name" value="GST_N"/>
    <property type="match status" value="1"/>
</dbReference>
<dbReference type="InterPro" id="IPR036282">
    <property type="entry name" value="Glutathione-S-Trfase_C_sf"/>
</dbReference>
<dbReference type="PANTHER" id="PTHR11571">
    <property type="entry name" value="GLUTATHIONE S-TRANSFERASE"/>
    <property type="match status" value="1"/>
</dbReference>
<sequence length="234" mass="26174">MPGGDTSTAASPNVILGYWDARGVAEALRCLLTYCNVKFTEKVYTEMPQWQKDEHALGLPFPNLPYFIDSRSGLKLTQSNAILQHVGRSHGLVGKTPEQMAEVEVLVNLAFDMLMILSRVIIAPPDKYPRLYAEFAKNTVPAWLDQLETYLGTKEWLVGTLSTADFVIYDRLSVLNRYLPGCVDARAVLKAYAERFRTLPRVCDYLASAAHRERCVFGAPVTNWNFSEAQGAHA</sequence>
<evidence type="ECO:0000256" key="3">
    <source>
        <dbReference type="ARBA" id="ARBA00012452"/>
    </source>
</evidence>
<evidence type="ECO:0000313" key="8">
    <source>
        <dbReference type="EMBL" id="KAG5185264.1"/>
    </source>
</evidence>
<dbReference type="SFLD" id="SFLDS00019">
    <property type="entry name" value="Glutathione_Transferase_(cytos"/>
    <property type="match status" value="1"/>
</dbReference>
<dbReference type="InterPro" id="IPR040079">
    <property type="entry name" value="Glutathione_S-Trfase"/>
</dbReference>
<accession>A0A835Z2Z1</accession>
<dbReference type="SFLD" id="SFLDG00363">
    <property type="entry name" value="AMPS_(cytGST):_Alpha-__Mu-__Pi"/>
    <property type="match status" value="1"/>
</dbReference>
<evidence type="ECO:0000313" key="9">
    <source>
        <dbReference type="Proteomes" id="UP000664859"/>
    </source>
</evidence>
<dbReference type="OrthoDB" id="4951845at2759"/>
<evidence type="ECO:0000256" key="2">
    <source>
        <dbReference type="ARBA" id="ARBA00005861"/>
    </source>
</evidence>
<dbReference type="Pfam" id="PF14497">
    <property type="entry name" value="GST_C_3"/>
    <property type="match status" value="1"/>
</dbReference>
<evidence type="ECO:0000259" key="6">
    <source>
        <dbReference type="PROSITE" id="PS50404"/>
    </source>
</evidence>
<name>A0A835Z2Z1_9STRA</name>
<comment type="function">
    <text evidence="1">Conjugation of reduced glutathione to a wide number of exogenous and endogenous hydrophobic electrophiles.</text>
</comment>
<proteinExistence type="inferred from homology"/>
<evidence type="ECO:0000259" key="7">
    <source>
        <dbReference type="PROSITE" id="PS50405"/>
    </source>
</evidence>
<feature type="domain" description="GST N-terminal" evidence="6">
    <location>
        <begin position="12"/>
        <end position="94"/>
    </location>
</feature>
<dbReference type="SUPFAM" id="SSF52833">
    <property type="entry name" value="Thioredoxin-like"/>
    <property type="match status" value="1"/>
</dbReference>
<evidence type="ECO:0000256" key="1">
    <source>
        <dbReference type="ARBA" id="ARBA00003701"/>
    </source>
</evidence>
<gene>
    <name evidence="8" type="ORF">JKP88DRAFT_276675</name>
</gene>
<dbReference type="InterPro" id="IPR004045">
    <property type="entry name" value="Glutathione_S-Trfase_N"/>
</dbReference>
<dbReference type="EMBL" id="JAFCMP010000135">
    <property type="protein sequence ID" value="KAG5185264.1"/>
    <property type="molecule type" value="Genomic_DNA"/>
</dbReference>
<dbReference type="InterPro" id="IPR050213">
    <property type="entry name" value="GST_superfamily"/>
</dbReference>